<dbReference type="GO" id="GO:0022857">
    <property type="term" value="F:transmembrane transporter activity"/>
    <property type="evidence" value="ECO:0007669"/>
    <property type="project" value="TreeGrafter"/>
</dbReference>
<reference evidence="3 4" key="1">
    <citation type="submission" date="2019-09" db="EMBL/GenBank/DDBJ databases">
        <title>Pararcticibacter amylolyticus gen. nov., sp. nov., isolated from a rottenly hemp rope, and reclassification of Pedobacter tournemirensis as Pararcticibacter tournemirensis comb. nov.</title>
        <authorList>
            <person name="Cai Y."/>
        </authorList>
    </citation>
    <scope>NUCLEOTIDE SEQUENCE [LARGE SCALE GENOMIC DNA]</scope>
    <source>
        <strain evidence="3 4">TF5-37.2-LB10</strain>
    </source>
</reference>
<evidence type="ECO:0000313" key="4">
    <source>
        <dbReference type="Proteomes" id="UP000322918"/>
    </source>
</evidence>
<keyword evidence="1" id="KW-0472">Membrane</keyword>
<dbReference type="PANTHER" id="PTHR30572:SF18">
    <property type="entry name" value="ABC-TYPE MACROLIDE FAMILY EXPORT SYSTEM PERMEASE COMPONENT 2"/>
    <property type="match status" value="1"/>
</dbReference>
<protein>
    <submittedName>
        <fullName evidence="3">ABC transporter permease</fullName>
    </submittedName>
</protein>
<evidence type="ECO:0000313" key="3">
    <source>
        <dbReference type="EMBL" id="KAA8480190.1"/>
    </source>
</evidence>
<organism evidence="3 4">
    <name type="scientific">Arcticibacter tournemirensis</name>
    <dbReference type="NCBI Taxonomy" id="699437"/>
    <lineage>
        <taxon>Bacteria</taxon>
        <taxon>Pseudomonadati</taxon>
        <taxon>Bacteroidota</taxon>
        <taxon>Sphingobacteriia</taxon>
        <taxon>Sphingobacteriales</taxon>
        <taxon>Sphingobacteriaceae</taxon>
        <taxon>Arcticibacter</taxon>
    </lineage>
</organism>
<sequence length="353" mass="40083">MLKNFFTVALRNIRKNKGYAFINIVGLSLGICCALIIYILVNYHLSFDTFHKSTDRIYRVITEFHQEGVELERAVPQPLGKAFRNDFGFSEKAARIATLNSSFIAVQSGKEVKKFDEANGVAYAEAEFFEIFNFPLEEGDKRTALIQPNTALITRNIARKYFGKEEALGKTIKVNNKDIFTVTGVLKDLPSNSERKNEIFLSYDNLKNWNQWIASDSSWTGVFGGLECYTLLKKGVHPETVNKALAGLSDKYYDEEDSKVFRFILQPLKNVHFNTGMDGEISTKTLYTLSAIGVFLLIVACVNFINLATAQSLKRAKEVGVRKVLGSKFWEQARTALFGFSEKNSPYWFCWRL</sequence>
<dbReference type="PANTHER" id="PTHR30572">
    <property type="entry name" value="MEMBRANE COMPONENT OF TRANSPORTER-RELATED"/>
    <property type="match status" value="1"/>
</dbReference>
<feature type="transmembrane region" description="Helical" evidence="1">
    <location>
        <begin position="20"/>
        <end position="41"/>
    </location>
</feature>
<feature type="domain" description="MacB-like periplasmic core" evidence="2">
    <location>
        <begin position="21"/>
        <end position="246"/>
    </location>
</feature>
<accession>A0A5M9H0T4</accession>
<feature type="transmembrane region" description="Helical" evidence="1">
    <location>
        <begin position="286"/>
        <end position="308"/>
    </location>
</feature>
<keyword evidence="4" id="KW-1185">Reference proteome</keyword>
<gene>
    <name evidence="3" type="ORF">F1649_15300</name>
</gene>
<name>A0A5M9H0T4_9SPHI</name>
<dbReference type="InterPro" id="IPR050250">
    <property type="entry name" value="Macrolide_Exporter_MacB"/>
</dbReference>
<evidence type="ECO:0000259" key="2">
    <source>
        <dbReference type="Pfam" id="PF12704"/>
    </source>
</evidence>
<keyword evidence="1" id="KW-0812">Transmembrane</keyword>
<keyword evidence="1" id="KW-1133">Transmembrane helix</keyword>
<dbReference type="RefSeq" id="WP_141816443.1">
    <property type="nucleotide sequence ID" value="NZ_VFPL01000001.1"/>
</dbReference>
<dbReference type="AlphaFoldDB" id="A0A5M9H0T4"/>
<dbReference type="OrthoDB" id="1451596at2"/>
<dbReference type="EMBL" id="VWNE01000025">
    <property type="protein sequence ID" value="KAA8480190.1"/>
    <property type="molecule type" value="Genomic_DNA"/>
</dbReference>
<dbReference type="GO" id="GO:0005886">
    <property type="term" value="C:plasma membrane"/>
    <property type="evidence" value="ECO:0007669"/>
    <property type="project" value="TreeGrafter"/>
</dbReference>
<dbReference type="Pfam" id="PF12704">
    <property type="entry name" value="MacB_PCD"/>
    <property type="match status" value="1"/>
</dbReference>
<dbReference type="Proteomes" id="UP000322918">
    <property type="component" value="Unassembled WGS sequence"/>
</dbReference>
<proteinExistence type="predicted"/>
<comment type="caution">
    <text evidence="3">The sequence shown here is derived from an EMBL/GenBank/DDBJ whole genome shotgun (WGS) entry which is preliminary data.</text>
</comment>
<dbReference type="InterPro" id="IPR025857">
    <property type="entry name" value="MacB_PCD"/>
</dbReference>
<evidence type="ECO:0000256" key="1">
    <source>
        <dbReference type="SAM" id="Phobius"/>
    </source>
</evidence>